<evidence type="ECO:0000313" key="2">
    <source>
        <dbReference type="EMBL" id="NDU93639.1"/>
    </source>
</evidence>
<feature type="domain" description="HTH LytTR-type" evidence="1">
    <location>
        <begin position="8"/>
        <end position="106"/>
    </location>
</feature>
<dbReference type="EMBL" id="JAAFZH010000001">
    <property type="protein sequence ID" value="NDU93639.1"/>
    <property type="molecule type" value="Genomic_DNA"/>
</dbReference>
<accession>A0A6L9L9L3</accession>
<gene>
    <name evidence="2" type="ORF">GK108_02035</name>
</gene>
<dbReference type="GO" id="GO:0003677">
    <property type="term" value="F:DNA binding"/>
    <property type="evidence" value="ECO:0007669"/>
    <property type="project" value="InterPro"/>
</dbReference>
<dbReference type="RefSeq" id="WP_163941992.1">
    <property type="nucleotide sequence ID" value="NZ_JAAFZH010000001.1"/>
</dbReference>
<keyword evidence="3" id="KW-1185">Reference proteome</keyword>
<organism evidence="2 3">
    <name type="scientific">Spirosoma terrae</name>
    <dbReference type="NCBI Taxonomy" id="1968276"/>
    <lineage>
        <taxon>Bacteria</taxon>
        <taxon>Pseudomonadati</taxon>
        <taxon>Bacteroidota</taxon>
        <taxon>Cytophagia</taxon>
        <taxon>Cytophagales</taxon>
        <taxon>Cytophagaceae</taxon>
        <taxon>Spirosoma</taxon>
    </lineage>
</organism>
<sequence length="143" mass="16133">MSTLHAAGVRHRLTLDDIVVITADINYSFVHRVSGVTQLQSRTLKWYADRFPGLLRIHKASLINTRHVHHYFIVGGKRPYGYLIMKNGMRLDISRRNISLVKQRLDEESAKRDLLLAEAIKGISCPIIGTMSLSVQGVGLHSM</sequence>
<protein>
    <submittedName>
        <fullName evidence="2">LytTR family transcriptional regulator</fullName>
    </submittedName>
</protein>
<dbReference type="InterPro" id="IPR007492">
    <property type="entry name" value="LytTR_DNA-bd_dom"/>
</dbReference>
<evidence type="ECO:0000259" key="1">
    <source>
        <dbReference type="SMART" id="SM00850"/>
    </source>
</evidence>
<proteinExistence type="predicted"/>
<comment type="caution">
    <text evidence="2">The sequence shown here is derived from an EMBL/GenBank/DDBJ whole genome shotgun (WGS) entry which is preliminary data.</text>
</comment>
<evidence type="ECO:0000313" key="3">
    <source>
        <dbReference type="Proteomes" id="UP000474175"/>
    </source>
</evidence>
<dbReference type="Proteomes" id="UP000474175">
    <property type="component" value="Unassembled WGS sequence"/>
</dbReference>
<dbReference type="AlphaFoldDB" id="A0A6L9L9L3"/>
<dbReference type="Pfam" id="PF04397">
    <property type="entry name" value="LytTR"/>
    <property type="match status" value="1"/>
</dbReference>
<dbReference type="Gene3D" id="2.40.50.1020">
    <property type="entry name" value="LytTr DNA-binding domain"/>
    <property type="match status" value="1"/>
</dbReference>
<name>A0A6L9L9L3_9BACT</name>
<reference evidence="2 3" key="1">
    <citation type="submission" date="2020-02" db="EMBL/GenBank/DDBJ databases">
        <title>Draft genome sequence of two Spirosoma agri KCTC 52727 and Spirosoma terrae KCTC 52035.</title>
        <authorList>
            <person name="Rojas J."/>
            <person name="Ambika Manirajan B."/>
            <person name="Suarez C."/>
            <person name="Ratering S."/>
            <person name="Schnell S."/>
        </authorList>
    </citation>
    <scope>NUCLEOTIDE SEQUENCE [LARGE SCALE GENOMIC DNA]</scope>
    <source>
        <strain evidence="2 3">KCTC 52035</strain>
    </source>
</reference>
<dbReference type="SMART" id="SM00850">
    <property type="entry name" value="LytTR"/>
    <property type="match status" value="1"/>
</dbReference>